<dbReference type="EMBL" id="JYDH01000154">
    <property type="protein sequence ID" value="KRY29974.1"/>
    <property type="molecule type" value="Genomic_DNA"/>
</dbReference>
<keyword evidence="2" id="KW-1185">Reference proteome</keyword>
<sequence length="91" mass="10417">MATVHFSLLGKKKCRFWAKSVQSLWNNGLLNLAFCLSQYIVLCIVPKEFDHISPELRNREQRGCVCSTLLIVSDRLMPMKAIFGEKMVSNI</sequence>
<comment type="caution">
    <text evidence="1">The sequence shown here is derived from an EMBL/GenBank/DDBJ whole genome shotgun (WGS) entry which is preliminary data.</text>
</comment>
<evidence type="ECO:0000313" key="1">
    <source>
        <dbReference type="EMBL" id="KRY29974.1"/>
    </source>
</evidence>
<dbReference type="AlphaFoldDB" id="A0A0V1AYX4"/>
<name>A0A0V1AYX4_TRISP</name>
<evidence type="ECO:0000313" key="2">
    <source>
        <dbReference type="Proteomes" id="UP000054776"/>
    </source>
</evidence>
<dbReference type="InParanoid" id="A0A0V1AYX4"/>
<dbReference type="Proteomes" id="UP000054776">
    <property type="component" value="Unassembled WGS sequence"/>
</dbReference>
<reference evidence="1 2" key="1">
    <citation type="submission" date="2015-01" db="EMBL/GenBank/DDBJ databases">
        <title>Evolution of Trichinella species and genotypes.</title>
        <authorList>
            <person name="Korhonen P.K."/>
            <person name="Edoardo P."/>
            <person name="Giuseppe L.R."/>
            <person name="Gasser R.B."/>
        </authorList>
    </citation>
    <scope>NUCLEOTIDE SEQUENCE [LARGE SCALE GENOMIC DNA]</scope>
    <source>
        <strain evidence="1">ISS3</strain>
    </source>
</reference>
<organism evidence="1 2">
    <name type="scientific">Trichinella spiralis</name>
    <name type="common">Trichina worm</name>
    <dbReference type="NCBI Taxonomy" id="6334"/>
    <lineage>
        <taxon>Eukaryota</taxon>
        <taxon>Metazoa</taxon>
        <taxon>Ecdysozoa</taxon>
        <taxon>Nematoda</taxon>
        <taxon>Enoplea</taxon>
        <taxon>Dorylaimia</taxon>
        <taxon>Trichinellida</taxon>
        <taxon>Trichinellidae</taxon>
        <taxon>Trichinella</taxon>
    </lineage>
</organism>
<protein>
    <submittedName>
        <fullName evidence="1">Uncharacterized protein</fullName>
    </submittedName>
</protein>
<accession>A0A0V1AYX4</accession>
<proteinExistence type="predicted"/>
<gene>
    <name evidence="1" type="ORF">T01_11367</name>
</gene>